<dbReference type="Proteomes" id="UP000620550">
    <property type="component" value="Unassembled WGS sequence"/>
</dbReference>
<name>A0ABQ3HXH4_9SPHI</name>
<sequence length="199" mass="22480">MERKNIPRQVKGKKLDILAQKRYGTQEEVVAAFNRAKERLFAINDWHKITKTSSATFELLNHLDQAVLRRPEVGDYVKIDIPGPGSIVGKGYDWVRVVQITDRASERYAQITLQPSIPPAGQRNRNEVAHFFKPTSSSTIEIEVRELALHANYFGRNEEPNTGSDLFLENARNSIIGIGAMFGLSYPQWKKLVDGLLSS</sequence>
<organism evidence="1 2">
    <name type="scientific">Sphingobacterium griseoflavum</name>
    <dbReference type="NCBI Taxonomy" id="1474952"/>
    <lineage>
        <taxon>Bacteria</taxon>
        <taxon>Pseudomonadati</taxon>
        <taxon>Bacteroidota</taxon>
        <taxon>Sphingobacteriia</taxon>
        <taxon>Sphingobacteriales</taxon>
        <taxon>Sphingobacteriaceae</taxon>
        <taxon>Sphingobacterium</taxon>
    </lineage>
</organism>
<keyword evidence="2" id="KW-1185">Reference proteome</keyword>
<gene>
    <name evidence="1" type="ORF">GCM10017764_29730</name>
</gene>
<dbReference type="EMBL" id="BNAF01000012">
    <property type="protein sequence ID" value="GHE44563.1"/>
    <property type="molecule type" value="Genomic_DNA"/>
</dbReference>
<comment type="caution">
    <text evidence="1">The sequence shown here is derived from an EMBL/GenBank/DDBJ whole genome shotgun (WGS) entry which is preliminary data.</text>
</comment>
<accession>A0ABQ3HXH4</accession>
<evidence type="ECO:0000313" key="2">
    <source>
        <dbReference type="Proteomes" id="UP000620550"/>
    </source>
</evidence>
<reference evidence="2" key="1">
    <citation type="journal article" date="2019" name="Int. J. Syst. Evol. Microbiol.">
        <title>The Global Catalogue of Microorganisms (GCM) 10K type strain sequencing project: providing services to taxonomists for standard genome sequencing and annotation.</title>
        <authorList>
            <consortium name="The Broad Institute Genomics Platform"/>
            <consortium name="The Broad Institute Genome Sequencing Center for Infectious Disease"/>
            <person name="Wu L."/>
            <person name="Ma J."/>
        </authorList>
    </citation>
    <scope>NUCLEOTIDE SEQUENCE [LARGE SCALE GENOMIC DNA]</scope>
    <source>
        <strain evidence="2">CGMCC 1.12966</strain>
    </source>
</reference>
<dbReference type="RefSeq" id="WP_189627494.1">
    <property type="nucleotide sequence ID" value="NZ_BNAF01000012.1"/>
</dbReference>
<evidence type="ECO:0000313" key="1">
    <source>
        <dbReference type="EMBL" id="GHE44563.1"/>
    </source>
</evidence>
<proteinExistence type="predicted"/>
<protein>
    <submittedName>
        <fullName evidence="1">Uncharacterized protein</fullName>
    </submittedName>
</protein>